<feature type="compositionally biased region" description="Polar residues" evidence="1">
    <location>
        <begin position="88"/>
        <end position="112"/>
    </location>
</feature>
<reference evidence="2 3" key="1">
    <citation type="submission" date="2023-08" db="EMBL/GenBank/DDBJ databases">
        <title>Oxalobacteraceae gen .nov., isolated from river sludge outside the plant.</title>
        <authorList>
            <person name="Zhao S.Y."/>
        </authorList>
    </citation>
    <scope>NUCLEOTIDE SEQUENCE [LARGE SCALE GENOMIC DNA]</scope>
    <source>
        <strain evidence="2 3">R-40</strain>
    </source>
</reference>
<accession>A0ABU1BNK2</accession>
<organism evidence="2 3">
    <name type="scientific">Keguizhuia sedimenti</name>
    <dbReference type="NCBI Taxonomy" id="3064264"/>
    <lineage>
        <taxon>Bacteria</taxon>
        <taxon>Pseudomonadati</taxon>
        <taxon>Pseudomonadota</taxon>
        <taxon>Betaproteobacteria</taxon>
        <taxon>Burkholderiales</taxon>
        <taxon>Oxalobacteraceae</taxon>
        <taxon>Keguizhuia</taxon>
    </lineage>
</organism>
<evidence type="ECO:0000313" key="2">
    <source>
        <dbReference type="EMBL" id="MDQ9170444.1"/>
    </source>
</evidence>
<comment type="caution">
    <text evidence="2">The sequence shown here is derived from an EMBL/GenBank/DDBJ whole genome shotgun (WGS) entry which is preliminary data.</text>
</comment>
<sequence>MTFIKETIKFRNLTGPIALDQISISAGRQTVLGFRHVFDKEEIMTRPESLFEAASYDLNKFRERRMADRRFMGRDTPDRRKAVPTEGAGQQVSNENGADNAQDNSAGGNANP</sequence>
<feature type="compositionally biased region" description="Basic and acidic residues" evidence="1">
    <location>
        <begin position="68"/>
        <end position="83"/>
    </location>
</feature>
<dbReference type="Proteomes" id="UP001225596">
    <property type="component" value="Unassembled WGS sequence"/>
</dbReference>
<dbReference type="RefSeq" id="WP_338436365.1">
    <property type="nucleotide sequence ID" value="NZ_JAUYVH010000003.1"/>
</dbReference>
<evidence type="ECO:0000313" key="3">
    <source>
        <dbReference type="Proteomes" id="UP001225596"/>
    </source>
</evidence>
<proteinExistence type="predicted"/>
<keyword evidence="3" id="KW-1185">Reference proteome</keyword>
<protein>
    <submittedName>
        <fullName evidence="2">Uncharacterized protein</fullName>
    </submittedName>
</protein>
<evidence type="ECO:0000256" key="1">
    <source>
        <dbReference type="SAM" id="MobiDB-lite"/>
    </source>
</evidence>
<dbReference type="EMBL" id="JAUYVH010000003">
    <property type="protein sequence ID" value="MDQ9170444.1"/>
    <property type="molecule type" value="Genomic_DNA"/>
</dbReference>
<feature type="region of interest" description="Disordered" evidence="1">
    <location>
        <begin position="68"/>
        <end position="112"/>
    </location>
</feature>
<gene>
    <name evidence="2" type="ORF">Q8A64_08470</name>
</gene>
<name>A0ABU1BNK2_9BURK</name>